<dbReference type="InterPro" id="IPR023538">
    <property type="entry name" value="RNP1"/>
</dbReference>
<name>A0A8D8UE27_9HEMI</name>
<evidence type="ECO:0000256" key="6">
    <source>
        <dbReference type="ARBA" id="ARBA00022694"/>
    </source>
</evidence>
<dbReference type="PANTHER" id="PTHR13348">
    <property type="entry name" value="RIBONUCLEASE P SUBUNIT P29"/>
    <property type="match status" value="1"/>
</dbReference>
<dbReference type="InterPro" id="IPR002730">
    <property type="entry name" value="Rpp29/RNP1"/>
</dbReference>
<proteinExistence type="inferred from homology"/>
<dbReference type="GO" id="GO:0000172">
    <property type="term" value="C:ribonuclease MRP complex"/>
    <property type="evidence" value="ECO:0007669"/>
    <property type="project" value="InterPro"/>
</dbReference>
<evidence type="ECO:0000256" key="8">
    <source>
        <dbReference type="ARBA" id="ARBA00022759"/>
    </source>
</evidence>
<dbReference type="EMBL" id="HBUF01340735">
    <property type="protein sequence ID" value="CAG6702937.1"/>
    <property type="molecule type" value="Transcribed_RNA"/>
</dbReference>
<dbReference type="SUPFAM" id="SSF101744">
    <property type="entry name" value="Rof/RNase P subunit-like"/>
    <property type="match status" value="1"/>
</dbReference>
<protein>
    <recommendedName>
        <fullName evidence="4">Ribonuclease P protein subunit p29</fullName>
    </recommendedName>
</protein>
<evidence type="ECO:0000313" key="11">
    <source>
        <dbReference type="EMBL" id="CAG6702937.1"/>
    </source>
</evidence>
<dbReference type="GO" id="GO:0006364">
    <property type="term" value="P:rRNA processing"/>
    <property type="evidence" value="ECO:0007669"/>
    <property type="project" value="TreeGrafter"/>
</dbReference>
<reference evidence="11" key="1">
    <citation type="submission" date="2021-05" db="EMBL/GenBank/DDBJ databases">
        <authorList>
            <person name="Alioto T."/>
            <person name="Alioto T."/>
            <person name="Gomez Garrido J."/>
        </authorList>
    </citation>
    <scope>NUCLEOTIDE SEQUENCE</scope>
</reference>
<keyword evidence="9" id="KW-0378">Hydrolase</keyword>
<evidence type="ECO:0000256" key="4">
    <source>
        <dbReference type="ARBA" id="ARBA00016225"/>
    </source>
</evidence>
<comment type="subunit">
    <text evidence="10">Component of nuclear RNase P and RNase MRP ribonucleoproteins. RNase P consists of a catalytic RNA moiety and 10 different protein chains; POP1, POP4, POP5, POP7, RPP14, RPP21, RPP25, RPP30, RPP38 and RPP40. Within the RNase P complex, POP1, POP7 and RPP25 form the 'finger' subcomplex, POP5, RPP14, RPP40 and homodimeric RPP30 form the 'palm' subcomplex, and RPP21, POP4 and RPP38 form the 'wrist' subcomplex. All subunits of the RNase P complex interact with the catalytic RNA. Several subunits of RNase P are also part of the RNase MRP complex. RNase MRP consists of a catalytic RNA moiety and about 8 protein subunits; POP1, POP7, RPP25, RPP30, RPP38, RPP40 and possibly also POP4 and POP5.</text>
</comment>
<evidence type="ECO:0000256" key="1">
    <source>
        <dbReference type="ARBA" id="ARBA00002435"/>
    </source>
</evidence>
<dbReference type="PANTHER" id="PTHR13348:SF0">
    <property type="entry name" value="RIBONUCLEASE P PROTEIN SUBUNIT P29"/>
    <property type="match status" value="1"/>
</dbReference>
<dbReference type="AlphaFoldDB" id="A0A8D8UE27"/>
<accession>A0A8D8UE27</accession>
<evidence type="ECO:0000256" key="5">
    <source>
        <dbReference type="ARBA" id="ARBA00022490"/>
    </source>
</evidence>
<dbReference type="InterPro" id="IPR036980">
    <property type="entry name" value="RNase_P/MRP_Rpp29_sf"/>
</dbReference>
<evidence type="ECO:0000256" key="9">
    <source>
        <dbReference type="ARBA" id="ARBA00022801"/>
    </source>
</evidence>
<dbReference type="InterPro" id="IPR023534">
    <property type="entry name" value="Rof/RNase_P-like"/>
</dbReference>
<dbReference type="EMBL" id="HBUF01340734">
    <property type="protein sequence ID" value="CAG6702935.1"/>
    <property type="molecule type" value="Transcribed_RNA"/>
</dbReference>
<dbReference type="InterPro" id="IPR016848">
    <property type="entry name" value="RNase_P/MRP_Rpp29-subunit"/>
</dbReference>
<dbReference type="GO" id="GO:0016787">
    <property type="term" value="F:hydrolase activity"/>
    <property type="evidence" value="ECO:0007669"/>
    <property type="project" value="UniProtKB-KW"/>
</dbReference>
<organism evidence="11">
    <name type="scientific">Cacopsylla melanoneura</name>
    <dbReference type="NCBI Taxonomy" id="428564"/>
    <lineage>
        <taxon>Eukaryota</taxon>
        <taxon>Metazoa</taxon>
        <taxon>Ecdysozoa</taxon>
        <taxon>Arthropoda</taxon>
        <taxon>Hexapoda</taxon>
        <taxon>Insecta</taxon>
        <taxon>Pterygota</taxon>
        <taxon>Neoptera</taxon>
        <taxon>Paraneoptera</taxon>
        <taxon>Hemiptera</taxon>
        <taxon>Sternorrhyncha</taxon>
        <taxon>Psylloidea</taxon>
        <taxon>Psyllidae</taxon>
        <taxon>Psyllinae</taxon>
        <taxon>Cacopsylla</taxon>
    </lineage>
</organism>
<keyword evidence="7" id="KW-0540">Nuclease</keyword>
<comment type="similarity">
    <text evidence="3">Belongs to the eukaryotic/archaeal RNase P protein component 1 family.</text>
</comment>
<dbReference type="GO" id="GO:0005634">
    <property type="term" value="C:nucleus"/>
    <property type="evidence" value="ECO:0007669"/>
    <property type="project" value="UniProtKB-SubCell"/>
</dbReference>
<comment type="subcellular location">
    <subcellularLocation>
        <location evidence="2">Nucleus</location>
    </subcellularLocation>
</comment>
<evidence type="ECO:0000256" key="10">
    <source>
        <dbReference type="ARBA" id="ARBA00046486"/>
    </source>
</evidence>
<dbReference type="GO" id="GO:0030677">
    <property type="term" value="C:ribonuclease P complex"/>
    <property type="evidence" value="ECO:0007669"/>
    <property type="project" value="InterPro"/>
</dbReference>
<dbReference type="Pfam" id="PF01868">
    <property type="entry name" value="RNase_P-MRP_p29"/>
    <property type="match status" value="1"/>
</dbReference>
<dbReference type="Gene3D" id="2.30.30.210">
    <property type="entry name" value="Ribonuclease P/MRP, subunit p29"/>
    <property type="match status" value="1"/>
</dbReference>
<evidence type="ECO:0000256" key="2">
    <source>
        <dbReference type="ARBA" id="ARBA00004123"/>
    </source>
</evidence>
<keyword evidence="5" id="KW-0963">Cytoplasm</keyword>
<dbReference type="HAMAP" id="MF_00754">
    <property type="entry name" value="RNase_P_1"/>
    <property type="match status" value="1"/>
</dbReference>
<evidence type="ECO:0000256" key="3">
    <source>
        <dbReference type="ARBA" id="ARBA00006181"/>
    </source>
</evidence>
<dbReference type="SMART" id="SM00538">
    <property type="entry name" value="POP4"/>
    <property type="match status" value="1"/>
</dbReference>
<keyword evidence="8" id="KW-0255">Endonuclease</keyword>
<sequence length="240" mass="28025">MSELLSKLQNSQKVKLLLSLNNIVEKYPDQDTESLTKEALRHLLQNASTSISDDEILQGLTKKIYLNKNINTFIKRKVEQSNSAKPKIKCRRRNKELSAQEKRALHIRRRRPEEVSYSDAITLWQHWCAYVERMEWHQDRDGFNAQLNRADMNGVLLNIIRAKNPSHVGMKGVVVMDRKCTFTIVTEKSGTKIIPKAGCVFEIFWTKPDEKKIQLFGKYFCIRPEERATRRVRLIMVPIL</sequence>
<keyword evidence="6" id="KW-0819">tRNA processing</keyword>
<dbReference type="GO" id="GO:0001682">
    <property type="term" value="P:tRNA 5'-leader removal"/>
    <property type="evidence" value="ECO:0007669"/>
    <property type="project" value="InterPro"/>
</dbReference>
<dbReference type="GO" id="GO:0033204">
    <property type="term" value="F:ribonuclease P RNA binding"/>
    <property type="evidence" value="ECO:0007669"/>
    <property type="project" value="InterPro"/>
</dbReference>
<dbReference type="GO" id="GO:0004519">
    <property type="term" value="F:endonuclease activity"/>
    <property type="evidence" value="ECO:0007669"/>
    <property type="project" value="UniProtKB-KW"/>
</dbReference>
<evidence type="ECO:0000256" key="7">
    <source>
        <dbReference type="ARBA" id="ARBA00022722"/>
    </source>
</evidence>
<comment type="function">
    <text evidence="1">Component of ribonuclease P, a ribonucleoprotein complex that generates mature tRNA molecules by cleaving their 5'-ends.</text>
</comment>